<sequence>MTSNVVGIDIGSVSIRAVEVARTSKGVASIERIAEVPLPDGSTQRGEVLETNTIAGVLRQLWSIGKFKTKDVALGMGNQRVLSRDLTVPKAPLAQIRESLPFQVQDLLPVPVGDAILDFYPTGEGTGESGPVVHGLLVAAVKDAVLANVRAAQLAGLNPVGVDLIPFALSRVLTPIGQSVGTVALVEVGGNTSTVVISVDGVPQFVRIIPTGGDEMTKQIALRLEIPVEQAEAVKRYIGMGARAQTPDDQRAAAVIREAAHELIASVRNTLNYFANTKDDGRPVARIVLAGAGGELIGFREALAESTDIPVAIGDAFAGVRRARGVEPSVFEQRGMSLAVAWGLAAGGRAA</sequence>
<gene>
    <name evidence="2" type="ORF">EDF64_103228</name>
</gene>
<dbReference type="InterPro" id="IPR003494">
    <property type="entry name" value="SHS2_FtsA"/>
</dbReference>
<dbReference type="OrthoDB" id="1926201at2"/>
<dbReference type="PANTHER" id="PTHR32432:SF3">
    <property type="entry name" value="ETHANOLAMINE UTILIZATION PROTEIN EUTJ"/>
    <property type="match status" value="1"/>
</dbReference>
<evidence type="ECO:0000313" key="3">
    <source>
        <dbReference type="Proteomes" id="UP000295764"/>
    </source>
</evidence>
<evidence type="ECO:0000259" key="1">
    <source>
        <dbReference type="SMART" id="SM00842"/>
    </source>
</evidence>
<dbReference type="Proteomes" id="UP000295764">
    <property type="component" value="Unassembled WGS sequence"/>
</dbReference>
<dbReference type="SUPFAM" id="SSF53067">
    <property type="entry name" value="Actin-like ATPase domain"/>
    <property type="match status" value="2"/>
</dbReference>
<protein>
    <submittedName>
        <fullName evidence="2">Type IV pilus assembly protein PilM</fullName>
    </submittedName>
</protein>
<dbReference type="RefSeq" id="WP_133519118.1">
    <property type="nucleotide sequence ID" value="NZ_SNVW01000003.1"/>
</dbReference>
<dbReference type="InterPro" id="IPR043129">
    <property type="entry name" value="ATPase_NBD"/>
</dbReference>
<dbReference type="CDD" id="cd24049">
    <property type="entry name" value="ASKHA_NBD_PilM"/>
    <property type="match status" value="1"/>
</dbReference>
<dbReference type="PANTHER" id="PTHR32432">
    <property type="entry name" value="CELL DIVISION PROTEIN FTSA-RELATED"/>
    <property type="match status" value="1"/>
</dbReference>
<dbReference type="Gene3D" id="3.30.420.40">
    <property type="match status" value="2"/>
</dbReference>
<dbReference type="PIRSF" id="PIRSF019169">
    <property type="entry name" value="PilM"/>
    <property type="match status" value="1"/>
</dbReference>
<dbReference type="InterPro" id="IPR005883">
    <property type="entry name" value="PilM"/>
</dbReference>
<feature type="domain" description="SHS2" evidence="1">
    <location>
        <begin position="5"/>
        <end position="173"/>
    </location>
</feature>
<dbReference type="AlphaFoldDB" id="A0A4R6DLI0"/>
<reference evidence="2 3" key="1">
    <citation type="submission" date="2019-03" db="EMBL/GenBank/DDBJ databases">
        <title>Genomic analyses of the natural microbiome of Caenorhabditis elegans.</title>
        <authorList>
            <person name="Samuel B."/>
        </authorList>
    </citation>
    <scope>NUCLEOTIDE SEQUENCE [LARGE SCALE GENOMIC DNA]</scope>
    <source>
        <strain evidence="2 3">JUb65</strain>
    </source>
</reference>
<dbReference type="GO" id="GO:0051301">
    <property type="term" value="P:cell division"/>
    <property type="evidence" value="ECO:0007669"/>
    <property type="project" value="InterPro"/>
</dbReference>
<accession>A0A4R6DLI0</accession>
<dbReference type="EMBL" id="SNVW01000003">
    <property type="protein sequence ID" value="TDN45304.1"/>
    <property type="molecule type" value="Genomic_DNA"/>
</dbReference>
<evidence type="ECO:0000313" key="2">
    <source>
        <dbReference type="EMBL" id="TDN45304.1"/>
    </source>
</evidence>
<dbReference type="NCBIfam" id="TIGR01175">
    <property type="entry name" value="pilM"/>
    <property type="match status" value="1"/>
</dbReference>
<dbReference type="InterPro" id="IPR050696">
    <property type="entry name" value="FtsA/MreB"/>
</dbReference>
<proteinExistence type="predicted"/>
<dbReference type="SMART" id="SM00842">
    <property type="entry name" value="FtsA"/>
    <property type="match status" value="1"/>
</dbReference>
<name>A0A4R6DLI0_9MICO</name>
<dbReference type="Pfam" id="PF11104">
    <property type="entry name" value="PilM_2"/>
    <property type="match status" value="1"/>
</dbReference>
<comment type="caution">
    <text evidence="2">The sequence shown here is derived from an EMBL/GenBank/DDBJ whole genome shotgun (WGS) entry which is preliminary data.</text>
</comment>
<organism evidence="2 3">
    <name type="scientific">Curtobacterium flaccumfaciens</name>
    <dbReference type="NCBI Taxonomy" id="2035"/>
    <lineage>
        <taxon>Bacteria</taxon>
        <taxon>Bacillati</taxon>
        <taxon>Actinomycetota</taxon>
        <taxon>Actinomycetes</taxon>
        <taxon>Micrococcales</taxon>
        <taxon>Microbacteriaceae</taxon>
        <taxon>Curtobacterium</taxon>
    </lineage>
</organism>
<dbReference type="Gene3D" id="3.30.1490.300">
    <property type="match status" value="1"/>
</dbReference>